<keyword evidence="5 8" id="KW-0812">Transmembrane</keyword>
<feature type="transmembrane region" description="Helical" evidence="8">
    <location>
        <begin position="142"/>
        <end position="165"/>
    </location>
</feature>
<feature type="transmembrane region" description="Helical" evidence="8">
    <location>
        <begin position="86"/>
        <end position="106"/>
    </location>
</feature>
<dbReference type="GO" id="GO:0005886">
    <property type="term" value="C:plasma membrane"/>
    <property type="evidence" value="ECO:0007669"/>
    <property type="project" value="UniProtKB-SubCell"/>
</dbReference>
<organism evidence="9 10">
    <name type="scientific">Motiliproteus coralliicola</name>
    <dbReference type="NCBI Taxonomy" id="2283196"/>
    <lineage>
        <taxon>Bacteria</taxon>
        <taxon>Pseudomonadati</taxon>
        <taxon>Pseudomonadota</taxon>
        <taxon>Gammaproteobacteria</taxon>
        <taxon>Oceanospirillales</taxon>
        <taxon>Oceanospirillaceae</taxon>
        <taxon>Motiliproteus</taxon>
    </lineage>
</organism>
<dbReference type="Pfam" id="PF01925">
    <property type="entry name" value="TauE"/>
    <property type="match status" value="1"/>
</dbReference>
<feature type="transmembrane region" description="Helical" evidence="8">
    <location>
        <begin position="44"/>
        <end position="66"/>
    </location>
</feature>
<dbReference type="OrthoDB" id="6197550at2"/>
<comment type="caution">
    <text evidence="9">The sequence shown here is derived from an EMBL/GenBank/DDBJ whole genome shotgun (WGS) entry which is preliminary data.</text>
</comment>
<evidence type="ECO:0000256" key="7">
    <source>
        <dbReference type="ARBA" id="ARBA00023136"/>
    </source>
</evidence>
<keyword evidence="3" id="KW-0813">Transport</keyword>
<reference evidence="9 10" key="1">
    <citation type="submission" date="2018-07" db="EMBL/GenBank/DDBJ databases">
        <title>Motiliproteus coralliicola sp. nov., a bacterium isolated from Coral.</title>
        <authorList>
            <person name="Wang G."/>
        </authorList>
    </citation>
    <scope>NUCLEOTIDE SEQUENCE [LARGE SCALE GENOMIC DNA]</scope>
    <source>
        <strain evidence="9 10">C34</strain>
    </source>
</reference>
<dbReference type="Proteomes" id="UP000253769">
    <property type="component" value="Unassembled WGS sequence"/>
</dbReference>
<dbReference type="AlphaFoldDB" id="A0A369WDM9"/>
<evidence type="ECO:0000256" key="4">
    <source>
        <dbReference type="ARBA" id="ARBA00022475"/>
    </source>
</evidence>
<dbReference type="PANTHER" id="PTHR30269:SF37">
    <property type="entry name" value="MEMBRANE TRANSPORTER PROTEIN"/>
    <property type="match status" value="1"/>
</dbReference>
<dbReference type="InterPro" id="IPR052017">
    <property type="entry name" value="TSUP"/>
</dbReference>
<comment type="similarity">
    <text evidence="2 8">Belongs to the 4-toluene sulfonate uptake permease (TSUP) (TC 2.A.102) family.</text>
</comment>
<protein>
    <recommendedName>
        <fullName evidence="8">Probable membrane transporter protein</fullName>
    </recommendedName>
</protein>
<dbReference type="EMBL" id="QQOH01000004">
    <property type="protein sequence ID" value="RDE18726.1"/>
    <property type="molecule type" value="Genomic_DNA"/>
</dbReference>
<gene>
    <name evidence="9" type="ORF">DV711_13935</name>
</gene>
<name>A0A369WDM9_9GAMM</name>
<keyword evidence="10" id="KW-1185">Reference proteome</keyword>
<evidence type="ECO:0000256" key="6">
    <source>
        <dbReference type="ARBA" id="ARBA00022989"/>
    </source>
</evidence>
<proteinExistence type="inferred from homology"/>
<dbReference type="RefSeq" id="WP_114696340.1">
    <property type="nucleotide sequence ID" value="NZ_QQOH01000004.1"/>
</dbReference>
<keyword evidence="7 8" id="KW-0472">Membrane</keyword>
<sequence>MDTPDSLISLLLPSVIDLADALLLLATSFCTALITATLGVGGGVLLLAVIASVLPPLAIIPVHGLVQAAANTNRAIFTRQHLNRTVFSQFLLGALVGAALASVLVVQLPTDTILLCVAGFILFLTWGPKLQIRAIRPWPLRIASALTTLLSMFVGASGPLVAAFVHQLSEERFERVATFSACMSVQHGLKLLVFGGLGFAFSEWLALVAGMVLTGVAGTWVGLNLLQKISNQRFSQVFRIILTLMALKLLFDAGSNLLS</sequence>
<dbReference type="InterPro" id="IPR002781">
    <property type="entry name" value="TM_pro_TauE-like"/>
</dbReference>
<evidence type="ECO:0000256" key="3">
    <source>
        <dbReference type="ARBA" id="ARBA00022448"/>
    </source>
</evidence>
<feature type="transmembrane region" description="Helical" evidence="8">
    <location>
        <begin position="204"/>
        <end position="226"/>
    </location>
</feature>
<dbReference type="PANTHER" id="PTHR30269">
    <property type="entry name" value="TRANSMEMBRANE PROTEIN YFCA"/>
    <property type="match status" value="1"/>
</dbReference>
<evidence type="ECO:0000256" key="1">
    <source>
        <dbReference type="ARBA" id="ARBA00004651"/>
    </source>
</evidence>
<keyword evidence="6 8" id="KW-1133">Transmembrane helix</keyword>
<evidence type="ECO:0000256" key="5">
    <source>
        <dbReference type="ARBA" id="ARBA00022692"/>
    </source>
</evidence>
<accession>A0A369WDM9</accession>
<evidence type="ECO:0000313" key="9">
    <source>
        <dbReference type="EMBL" id="RDE18726.1"/>
    </source>
</evidence>
<evidence type="ECO:0000313" key="10">
    <source>
        <dbReference type="Proteomes" id="UP000253769"/>
    </source>
</evidence>
<keyword evidence="4 8" id="KW-1003">Cell membrane</keyword>
<evidence type="ECO:0000256" key="2">
    <source>
        <dbReference type="ARBA" id="ARBA00009142"/>
    </source>
</evidence>
<feature type="transmembrane region" description="Helical" evidence="8">
    <location>
        <begin position="112"/>
        <end position="130"/>
    </location>
</feature>
<comment type="subcellular location">
    <subcellularLocation>
        <location evidence="1 8">Cell membrane</location>
        <topology evidence="1 8">Multi-pass membrane protein</topology>
    </subcellularLocation>
</comment>
<evidence type="ECO:0000256" key="8">
    <source>
        <dbReference type="RuleBase" id="RU363041"/>
    </source>
</evidence>